<dbReference type="AlphaFoldDB" id="A0AAW3ZKD4"/>
<dbReference type="SUPFAM" id="SSF55718">
    <property type="entry name" value="SCP-like"/>
    <property type="match status" value="1"/>
</dbReference>
<dbReference type="InterPro" id="IPR036527">
    <property type="entry name" value="SCP2_sterol-bd_dom_sf"/>
</dbReference>
<feature type="domain" description="SCP2" evidence="2">
    <location>
        <begin position="156"/>
        <end position="244"/>
    </location>
</feature>
<evidence type="ECO:0000313" key="3">
    <source>
        <dbReference type="EMBL" id="MBD8526208.1"/>
    </source>
</evidence>
<dbReference type="SUPFAM" id="SSF48600">
    <property type="entry name" value="Chorismate mutase II"/>
    <property type="match status" value="1"/>
</dbReference>
<organism evidence="3 4">
    <name type="scientific">Pseudomarimonas arenosa</name>
    <dbReference type="NCBI Taxonomy" id="2774145"/>
    <lineage>
        <taxon>Bacteria</taxon>
        <taxon>Pseudomonadati</taxon>
        <taxon>Pseudomonadota</taxon>
        <taxon>Gammaproteobacteria</taxon>
        <taxon>Lysobacterales</taxon>
        <taxon>Lysobacteraceae</taxon>
        <taxon>Pseudomarimonas</taxon>
    </lineage>
</organism>
<evidence type="ECO:0000259" key="2">
    <source>
        <dbReference type="Pfam" id="PF02036"/>
    </source>
</evidence>
<dbReference type="RefSeq" id="WP_192029627.1">
    <property type="nucleotide sequence ID" value="NZ_JACYTR010000018.1"/>
</dbReference>
<dbReference type="GO" id="GO:0046417">
    <property type="term" value="P:chorismate metabolic process"/>
    <property type="evidence" value="ECO:0007669"/>
    <property type="project" value="InterPro"/>
</dbReference>
<dbReference type="InterPro" id="IPR036263">
    <property type="entry name" value="Chorismate_II_sf"/>
</dbReference>
<dbReference type="InterPro" id="IPR003033">
    <property type="entry name" value="SCP2_sterol-bd_dom"/>
</dbReference>
<evidence type="ECO:0000256" key="1">
    <source>
        <dbReference type="SAM" id="MobiDB-lite"/>
    </source>
</evidence>
<name>A0AAW3ZKD4_9GAMM</name>
<keyword evidence="4" id="KW-1185">Reference proteome</keyword>
<gene>
    <name evidence="3" type="ORF">IFO71_10710</name>
</gene>
<reference evidence="3 4" key="1">
    <citation type="submission" date="2020-09" db="EMBL/GenBank/DDBJ databases">
        <title>Pseudoxanthomonas sp. CAU 1598 isolated from sand of Yaerae Beach.</title>
        <authorList>
            <person name="Kim W."/>
        </authorList>
    </citation>
    <scope>NUCLEOTIDE SEQUENCE [LARGE SCALE GENOMIC DNA]</scope>
    <source>
        <strain evidence="3 4">CAU 1598</strain>
    </source>
</reference>
<proteinExistence type="predicted"/>
<evidence type="ECO:0000313" key="4">
    <source>
        <dbReference type="Proteomes" id="UP000613768"/>
    </source>
</evidence>
<feature type="compositionally biased region" description="Polar residues" evidence="1">
    <location>
        <begin position="289"/>
        <end position="300"/>
    </location>
</feature>
<feature type="region of interest" description="Disordered" evidence="1">
    <location>
        <begin position="276"/>
        <end position="300"/>
    </location>
</feature>
<dbReference type="Gene3D" id="1.20.59.10">
    <property type="entry name" value="Chorismate mutase"/>
    <property type="match status" value="1"/>
</dbReference>
<protein>
    <submittedName>
        <fullName evidence="3">SCP2 sterol-binding domain-containing protein</fullName>
    </submittedName>
</protein>
<dbReference type="EMBL" id="JACYTR010000018">
    <property type="protein sequence ID" value="MBD8526208.1"/>
    <property type="molecule type" value="Genomic_DNA"/>
</dbReference>
<dbReference type="Proteomes" id="UP000613768">
    <property type="component" value="Unassembled WGS sequence"/>
</dbReference>
<dbReference type="InterPro" id="IPR036979">
    <property type="entry name" value="CM_dom_sf"/>
</dbReference>
<dbReference type="Pfam" id="PF02036">
    <property type="entry name" value="SCP2"/>
    <property type="match status" value="1"/>
</dbReference>
<sequence>MALTSATGYLPLGVRWLRWPIDLTDAAMRRLLCLRTRLVAPIRYARRCRGLNARDATREALMRRRAALDAQALGLAADQAEALLNLSLQVCRAPATDKECVVSEHPVSTFHRLRDRLLARLPPPTRWAPLLARLPRPWLDQLSQPLLQRAMAASLSGQGLQAIEGRWLAIEAEDLSWRIVVRVRNSRIELLPSDQPAEASVRGSVTDLLLLASRLEDADTLFFQRRLQLTGNVELGLCARNLLDQLRWEDIPLSLRIPLNRLARLARRARDAHRQRLAAQHDAAAHPTASDQLCNDPTQP</sequence>
<comment type="caution">
    <text evidence="3">The sequence shown here is derived from an EMBL/GenBank/DDBJ whole genome shotgun (WGS) entry which is preliminary data.</text>
</comment>
<accession>A0AAW3ZKD4</accession>
<feature type="compositionally biased region" description="Low complexity" evidence="1">
    <location>
        <begin position="277"/>
        <end position="286"/>
    </location>
</feature>